<dbReference type="PANTHER" id="PTHR10961">
    <property type="entry name" value="PEROXISOMAL SARCOSINE OXIDASE"/>
    <property type="match status" value="1"/>
</dbReference>
<accession>A0AAI8Z325</accession>
<keyword evidence="5" id="KW-0560">Oxidoreductase</keyword>
<gene>
    <name evidence="7" type="ORF">LECACI_7A006913</name>
</gene>
<evidence type="ECO:0000256" key="4">
    <source>
        <dbReference type="ARBA" id="ARBA00022827"/>
    </source>
</evidence>
<dbReference type="Pfam" id="PF01266">
    <property type="entry name" value="DAO"/>
    <property type="match status" value="1"/>
</dbReference>
<evidence type="ECO:0000256" key="2">
    <source>
        <dbReference type="ARBA" id="ARBA00010989"/>
    </source>
</evidence>
<evidence type="ECO:0000313" key="7">
    <source>
        <dbReference type="EMBL" id="CAK4031755.1"/>
    </source>
</evidence>
<dbReference type="InterPro" id="IPR006076">
    <property type="entry name" value="FAD-dep_OxRdtase"/>
</dbReference>
<dbReference type="SUPFAM" id="SSF51905">
    <property type="entry name" value="FAD/NAD(P)-binding domain"/>
    <property type="match status" value="1"/>
</dbReference>
<proteinExistence type="inferred from homology"/>
<feature type="domain" description="FAD dependent oxidoreductase" evidence="6">
    <location>
        <begin position="38"/>
        <end position="215"/>
    </location>
</feature>
<comment type="caution">
    <text evidence="7">The sequence shown here is derived from an EMBL/GenBank/DDBJ whole genome shotgun (WGS) entry which is preliminary data.</text>
</comment>
<comment type="cofactor">
    <cofactor evidence="1">
        <name>FAD</name>
        <dbReference type="ChEBI" id="CHEBI:57692"/>
    </cofactor>
</comment>
<keyword evidence="8" id="KW-1185">Reference proteome</keyword>
<keyword evidence="4" id="KW-0274">FAD</keyword>
<dbReference type="Proteomes" id="UP001296104">
    <property type="component" value="Unassembled WGS sequence"/>
</dbReference>
<evidence type="ECO:0000256" key="3">
    <source>
        <dbReference type="ARBA" id="ARBA00022630"/>
    </source>
</evidence>
<evidence type="ECO:0000256" key="1">
    <source>
        <dbReference type="ARBA" id="ARBA00001974"/>
    </source>
</evidence>
<comment type="similarity">
    <text evidence="2">Belongs to the MSOX/MTOX family.</text>
</comment>
<evidence type="ECO:0000259" key="6">
    <source>
        <dbReference type="Pfam" id="PF01266"/>
    </source>
</evidence>
<reference evidence="7" key="1">
    <citation type="submission" date="2023-11" db="EMBL/GenBank/DDBJ databases">
        <authorList>
            <person name="Alioto T."/>
            <person name="Alioto T."/>
            <person name="Gomez Garrido J."/>
        </authorList>
    </citation>
    <scope>NUCLEOTIDE SEQUENCE</scope>
</reference>
<dbReference type="AlphaFoldDB" id="A0AAI8Z325"/>
<dbReference type="GO" id="GO:0050660">
    <property type="term" value="F:flavin adenine dinucleotide binding"/>
    <property type="evidence" value="ECO:0007669"/>
    <property type="project" value="InterPro"/>
</dbReference>
<dbReference type="EMBL" id="CAVMBE010000052">
    <property type="protein sequence ID" value="CAK4031755.1"/>
    <property type="molecule type" value="Genomic_DNA"/>
</dbReference>
<dbReference type="GO" id="GO:0051698">
    <property type="term" value="F:saccharopine oxidase activity"/>
    <property type="evidence" value="ECO:0007669"/>
    <property type="project" value="TreeGrafter"/>
</dbReference>
<protein>
    <submittedName>
        <fullName evidence="7">Fructosyl amine:oxygen oxidoreductase</fullName>
    </submittedName>
</protein>
<dbReference type="GO" id="GO:0008115">
    <property type="term" value="F:sarcosine oxidase activity"/>
    <property type="evidence" value="ECO:0007669"/>
    <property type="project" value="TreeGrafter"/>
</dbReference>
<dbReference type="Gene3D" id="3.50.50.60">
    <property type="entry name" value="FAD/NAD(P)-binding domain"/>
    <property type="match status" value="1"/>
</dbReference>
<organism evidence="7 8">
    <name type="scientific">Lecanosticta acicola</name>
    <dbReference type="NCBI Taxonomy" id="111012"/>
    <lineage>
        <taxon>Eukaryota</taxon>
        <taxon>Fungi</taxon>
        <taxon>Dikarya</taxon>
        <taxon>Ascomycota</taxon>
        <taxon>Pezizomycotina</taxon>
        <taxon>Dothideomycetes</taxon>
        <taxon>Dothideomycetidae</taxon>
        <taxon>Mycosphaerellales</taxon>
        <taxon>Mycosphaerellaceae</taxon>
        <taxon>Lecanosticta</taxon>
    </lineage>
</organism>
<dbReference type="InterPro" id="IPR036188">
    <property type="entry name" value="FAD/NAD-bd_sf"/>
</dbReference>
<dbReference type="PANTHER" id="PTHR10961:SF24">
    <property type="entry name" value="HYPOTHETICAL FRUCTOSYL AMINE:OXYGEN OXIDOREDUCTASE (EUROFUNG)"/>
    <property type="match status" value="1"/>
</dbReference>
<keyword evidence="3" id="KW-0285">Flavoprotein</keyword>
<dbReference type="InterPro" id="IPR045170">
    <property type="entry name" value="MTOX"/>
</dbReference>
<evidence type="ECO:0000256" key="5">
    <source>
        <dbReference type="ARBA" id="ARBA00023002"/>
    </source>
</evidence>
<evidence type="ECO:0000313" key="8">
    <source>
        <dbReference type="Proteomes" id="UP001296104"/>
    </source>
</evidence>
<name>A0AAI8Z325_9PEZI</name>
<sequence length="219" mass="24213">MQVATLDQYFSIGQRYWFASTRLFVAMPPAVDLKSSSILIVGCGTWGASTALQLARRGYKNVTVLDSHEIPSAISAGNDIDKIKGYQDIESSDGGEDETWVRSHVSSEATKAWDSDPVFKPFYHETGYVMAASQPKHIQELYEEEQPTVERGYVELNTAEDFRKTMPQGVLTGDFPNWKGWFKKDGCGWVHARKALVAAALEARRLGAKLITGSPYGAA</sequence>